<dbReference type="Pfam" id="PF12697">
    <property type="entry name" value="Abhydrolase_6"/>
    <property type="match status" value="1"/>
</dbReference>
<reference evidence="2" key="1">
    <citation type="journal article" date="2014" name="Int. J. Syst. Evol. Microbiol.">
        <title>Complete genome of a new Firmicutes species belonging to the dominant human colonic microbiota ('Ruminococcus bicirculans') reveals two chromosomes and a selective capacity to utilize plant glucans.</title>
        <authorList>
            <consortium name="NISC Comparative Sequencing Program"/>
            <person name="Wegmann U."/>
            <person name="Louis P."/>
            <person name="Goesmann A."/>
            <person name="Henrissat B."/>
            <person name="Duncan S.H."/>
            <person name="Flint H.J."/>
        </authorList>
    </citation>
    <scope>NUCLEOTIDE SEQUENCE</scope>
    <source>
        <strain evidence="2">NBRC 103408</strain>
    </source>
</reference>
<dbReference type="GO" id="GO:0016787">
    <property type="term" value="F:hydrolase activity"/>
    <property type="evidence" value="ECO:0007669"/>
    <property type="project" value="UniProtKB-KW"/>
</dbReference>
<evidence type="ECO:0000259" key="1">
    <source>
        <dbReference type="Pfam" id="PF12697"/>
    </source>
</evidence>
<proteinExistence type="predicted"/>
<protein>
    <submittedName>
        <fullName evidence="2">Alpha/beta hydrolase</fullName>
    </submittedName>
</protein>
<dbReference type="Proteomes" id="UP001161409">
    <property type="component" value="Unassembled WGS sequence"/>
</dbReference>
<dbReference type="PANTHER" id="PTHR43798">
    <property type="entry name" value="MONOACYLGLYCEROL LIPASE"/>
    <property type="match status" value="1"/>
</dbReference>
<sequence>MLSGPTHKFFQSPDIRISYYEWGNPSDQTVLLVHATGMHARCWDKTIAALKGAYHIIAVDQRGHGLSDKPGPIYDWSLPAEDISALVLGLDLNHVIAVGHSMGGHCLTQVVHRNPDRFDRLILVDPVIFDPDFYRDAPALETLDATDHPIARRRNEWQDWQQMFDAFKNRHPYDKWRPEVLEDYCKYGLLPIAGSDRFELACPPFIEASVYTGHRTVNVNTLVRDISLPVLVLRAQSRKEEENGKMDFAVSPTCPALASRFPNATDIHLSEMTHFIPMEDPERMAAYIDGLEG</sequence>
<keyword evidence="3" id="KW-1185">Reference proteome</keyword>
<dbReference type="SUPFAM" id="SSF53474">
    <property type="entry name" value="alpha/beta-Hydrolases"/>
    <property type="match status" value="1"/>
</dbReference>
<dbReference type="RefSeq" id="WP_169561315.1">
    <property type="nucleotide sequence ID" value="NZ_BSNF01000008.1"/>
</dbReference>
<comment type="caution">
    <text evidence="2">The sequence shown here is derived from an EMBL/GenBank/DDBJ whole genome shotgun (WGS) entry which is preliminary data.</text>
</comment>
<keyword evidence="2" id="KW-0378">Hydrolase</keyword>
<organism evidence="2 3">
    <name type="scientific">Sneathiella chinensis</name>
    <dbReference type="NCBI Taxonomy" id="349750"/>
    <lineage>
        <taxon>Bacteria</taxon>
        <taxon>Pseudomonadati</taxon>
        <taxon>Pseudomonadota</taxon>
        <taxon>Alphaproteobacteria</taxon>
        <taxon>Sneathiellales</taxon>
        <taxon>Sneathiellaceae</taxon>
        <taxon>Sneathiella</taxon>
    </lineage>
</organism>
<dbReference type="PRINTS" id="PR00111">
    <property type="entry name" value="ABHYDROLASE"/>
</dbReference>
<dbReference type="InterPro" id="IPR000073">
    <property type="entry name" value="AB_hydrolase_1"/>
</dbReference>
<dbReference type="PANTHER" id="PTHR43798:SF33">
    <property type="entry name" value="HYDROLASE, PUTATIVE (AFU_ORTHOLOGUE AFUA_2G14860)-RELATED"/>
    <property type="match status" value="1"/>
</dbReference>
<evidence type="ECO:0000313" key="3">
    <source>
        <dbReference type="Proteomes" id="UP001161409"/>
    </source>
</evidence>
<name>A0ABQ5U517_9PROT</name>
<dbReference type="InterPro" id="IPR050266">
    <property type="entry name" value="AB_hydrolase_sf"/>
</dbReference>
<accession>A0ABQ5U517</accession>
<evidence type="ECO:0000313" key="2">
    <source>
        <dbReference type="EMBL" id="GLQ07260.1"/>
    </source>
</evidence>
<dbReference type="EMBL" id="BSNF01000008">
    <property type="protein sequence ID" value="GLQ07260.1"/>
    <property type="molecule type" value="Genomic_DNA"/>
</dbReference>
<reference evidence="2" key="2">
    <citation type="submission" date="2023-01" db="EMBL/GenBank/DDBJ databases">
        <title>Draft genome sequence of Sneathiella chinensis strain NBRC 103408.</title>
        <authorList>
            <person name="Sun Q."/>
            <person name="Mori K."/>
        </authorList>
    </citation>
    <scope>NUCLEOTIDE SEQUENCE</scope>
    <source>
        <strain evidence="2">NBRC 103408</strain>
    </source>
</reference>
<dbReference type="InterPro" id="IPR029058">
    <property type="entry name" value="AB_hydrolase_fold"/>
</dbReference>
<gene>
    <name evidence="2" type="ORF">GCM10007924_24810</name>
</gene>
<dbReference type="Gene3D" id="3.40.50.1820">
    <property type="entry name" value="alpha/beta hydrolase"/>
    <property type="match status" value="1"/>
</dbReference>
<feature type="domain" description="AB hydrolase-1" evidence="1">
    <location>
        <begin position="30"/>
        <end position="286"/>
    </location>
</feature>